<evidence type="ECO:0000313" key="3">
    <source>
        <dbReference type="EMBL" id="OLF06717.1"/>
    </source>
</evidence>
<keyword evidence="4" id="KW-1185">Reference proteome</keyword>
<comment type="caution">
    <text evidence="3">The sequence shown here is derived from an EMBL/GenBank/DDBJ whole genome shotgun (WGS) entry which is preliminary data.</text>
</comment>
<feature type="region of interest" description="Disordered" evidence="1">
    <location>
        <begin position="1"/>
        <end position="22"/>
    </location>
</feature>
<protein>
    <submittedName>
        <fullName evidence="3">Uncharacterized protein</fullName>
    </submittedName>
</protein>
<evidence type="ECO:0000256" key="1">
    <source>
        <dbReference type="SAM" id="MobiDB-lite"/>
    </source>
</evidence>
<dbReference type="EMBL" id="MSIF01000020">
    <property type="protein sequence ID" value="OLF06717.1"/>
    <property type="molecule type" value="Genomic_DNA"/>
</dbReference>
<feature type="transmembrane region" description="Helical" evidence="2">
    <location>
        <begin position="164"/>
        <end position="185"/>
    </location>
</feature>
<keyword evidence="2" id="KW-0472">Membrane</keyword>
<keyword evidence="2" id="KW-1133">Transmembrane helix</keyword>
<feature type="compositionally biased region" description="Basic and acidic residues" evidence="1">
    <location>
        <begin position="1"/>
        <end position="10"/>
    </location>
</feature>
<sequence>MVSNTLDHRQTPVTAPRPQRRPKRPKGLIALVVLVVAFLAASLPPYVTLDPSTSIIPINAQIALHYPILLGHILFGTITLFTVCLQLWPRIRRNRPKIHRISGRTYVFAGMIPTCVLALVVVPMGELNLIGASGATVWASLGLFFTIRGYLAGRARDTREHRRWMIYSFATAMGLATGRVIAVGVPAIPGVPDSPDVFFPLGGFWLGWMVNLAIAYWWLNIKPARARAKAKASRVPA</sequence>
<evidence type="ECO:0000313" key="4">
    <source>
        <dbReference type="Proteomes" id="UP000185696"/>
    </source>
</evidence>
<dbReference type="Pfam" id="PF10067">
    <property type="entry name" value="DUF2306"/>
    <property type="match status" value="1"/>
</dbReference>
<dbReference type="InterPro" id="IPR018750">
    <property type="entry name" value="DUF2306_membrane"/>
</dbReference>
<name>A0A7Z0WHD1_9PSEU</name>
<feature type="transmembrane region" description="Helical" evidence="2">
    <location>
        <begin position="197"/>
        <end position="219"/>
    </location>
</feature>
<dbReference type="Proteomes" id="UP000185696">
    <property type="component" value="Unassembled WGS sequence"/>
</dbReference>
<evidence type="ECO:0000256" key="2">
    <source>
        <dbReference type="SAM" id="Phobius"/>
    </source>
</evidence>
<feature type="transmembrane region" description="Helical" evidence="2">
    <location>
        <begin position="27"/>
        <end position="46"/>
    </location>
</feature>
<keyword evidence="2" id="KW-0812">Transmembrane</keyword>
<feature type="transmembrane region" description="Helical" evidence="2">
    <location>
        <begin position="130"/>
        <end position="152"/>
    </location>
</feature>
<organism evidence="3 4">
    <name type="scientific">Actinophytocola xinjiangensis</name>
    <dbReference type="NCBI Taxonomy" id="485602"/>
    <lineage>
        <taxon>Bacteria</taxon>
        <taxon>Bacillati</taxon>
        <taxon>Actinomycetota</taxon>
        <taxon>Actinomycetes</taxon>
        <taxon>Pseudonocardiales</taxon>
        <taxon>Pseudonocardiaceae</taxon>
    </lineage>
</organism>
<dbReference type="AlphaFoldDB" id="A0A7Z0WHD1"/>
<feature type="transmembrane region" description="Helical" evidence="2">
    <location>
        <begin position="66"/>
        <end position="85"/>
    </location>
</feature>
<proteinExistence type="predicted"/>
<gene>
    <name evidence="3" type="ORF">BLA60_30585</name>
</gene>
<reference evidence="3 4" key="1">
    <citation type="submission" date="2016-12" db="EMBL/GenBank/DDBJ databases">
        <title>The draft genome sequence of Actinophytocola xinjiangensis.</title>
        <authorList>
            <person name="Wang W."/>
            <person name="Yuan L."/>
        </authorList>
    </citation>
    <scope>NUCLEOTIDE SEQUENCE [LARGE SCALE GENOMIC DNA]</scope>
    <source>
        <strain evidence="3 4">CGMCC 4.4663</strain>
    </source>
</reference>
<feature type="transmembrane region" description="Helical" evidence="2">
    <location>
        <begin position="106"/>
        <end position="124"/>
    </location>
</feature>
<accession>A0A7Z0WHD1</accession>